<reference evidence="2 3" key="1">
    <citation type="submission" date="2018-06" db="EMBL/GenBank/DDBJ databases">
        <authorList>
            <consortium name="Pathogen Informatics"/>
            <person name="Doyle S."/>
        </authorList>
    </citation>
    <scope>NUCLEOTIDE SEQUENCE [LARGE SCALE GENOMIC DNA]</scope>
    <source>
        <strain evidence="2 3">NCTC12410</strain>
    </source>
</reference>
<organism evidence="2 3">
    <name type="scientific">Helicobacter canis</name>
    <dbReference type="NCBI Taxonomy" id="29419"/>
    <lineage>
        <taxon>Bacteria</taxon>
        <taxon>Pseudomonadati</taxon>
        <taxon>Campylobacterota</taxon>
        <taxon>Epsilonproteobacteria</taxon>
        <taxon>Campylobacterales</taxon>
        <taxon>Helicobacteraceae</taxon>
        <taxon>Helicobacter</taxon>
    </lineage>
</organism>
<dbReference type="EMBL" id="UGHV01000001">
    <property type="protein sequence ID" value="STO97969.1"/>
    <property type="molecule type" value="Genomic_DNA"/>
</dbReference>
<gene>
    <name evidence="2" type="ORF">NCTC12410_01814</name>
</gene>
<evidence type="ECO:0000313" key="3">
    <source>
        <dbReference type="Proteomes" id="UP000254841"/>
    </source>
</evidence>
<dbReference type="AlphaFoldDB" id="A0A377J6N2"/>
<feature type="region of interest" description="Disordered" evidence="1">
    <location>
        <begin position="1"/>
        <end position="23"/>
    </location>
</feature>
<evidence type="ECO:0000256" key="1">
    <source>
        <dbReference type="SAM" id="MobiDB-lite"/>
    </source>
</evidence>
<dbReference type="Proteomes" id="UP000254841">
    <property type="component" value="Unassembled WGS sequence"/>
</dbReference>
<sequence length="87" mass="10006">MSSPTLETPTPRTPKATSSKQLSQRDMAGILGIDTKTLYNWKKHKPNLYRIVMLGFKFDELLECSKRNYDKLLELEAQAMAQPHKQP</sequence>
<accession>A0A377J6N2</accession>
<protein>
    <recommendedName>
        <fullName evidence="4">Transcriptional regulator</fullName>
    </recommendedName>
</protein>
<name>A0A377J6N2_9HELI</name>
<evidence type="ECO:0008006" key="4">
    <source>
        <dbReference type="Google" id="ProtNLM"/>
    </source>
</evidence>
<evidence type="ECO:0000313" key="2">
    <source>
        <dbReference type="EMBL" id="STO97969.1"/>
    </source>
</evidence>
<proteinExistence type="predicted"/>